<keyword evidence="1" id="KW-0472">Membrane</keyword>
<dbReference type="EMBL" id="ML743602">
    <property type="protein sequence ID" value="KAE8134626.1"/>
    <property type="molecule type" value="Genomic_DNA"/>
</dbReference>
<keyword evidence="1" id="KW-0812">Transmembrane</keyword>
<evidence type="ECO:0000313" key="3">
    <source>
        <dbReference type="Proteomes" id="UP000325672"/>
    </source>
</evidence>
<proteinExistence type="predicted"/>
<reference evidence="2 3" key="1">
    <citation type="submission" date="2019-04" db="EMBL/GenBank/DDBJ databases">
        <title>Friends and foes A comparative genomics study of 23 Aspergillus species from section Flavi.</title>
        <authorList>
            <consortium name="DOE Joint Genome Institute"/>
            <person name="Kjaerbolling I."/>
            <person name="Vesth T."/>
            <person name="Frisvad J.C."/>
            <person name="Nybo J.L."/>
            <person name="Theobald S."/>
            <person name="Kildgaard S."/>
            <person name="Isbrandt T."/>
            <person name="Kuo A."/>
            <person name="Sato A."/>
            <person name="Lyhne E.K."/>
            <person name="Kogle M.E."/>
            <person name="Wiebenga A."/>
            <person name="Kun R.S."/>
            <person name="Lubbers R.J."/>
            <person name="Makela M.R."/>
            <person name="Barry K."/>
            <person name="Chovatia M."/>
            <person name="Clum A."/>
            <person name="Daum C."/>
            <person name="Haridas S."/>
            <person name="He G."/>
            <person name="LaButti K."/>
            <person name="Lipzen A."/>
            <person name="Mondo S."/>
            <person name="Riley R."/>
            <person name="Salamov A."/>
            <person name="Simmons B.A."/>
            <person name="Magnuson J.K."/>
            <person name="Henrissat B."/>
            <person name="Mortensen U.H."/>
            <person name="Larsen T.O."/>
            <person name="Devries R.P."/>
            <person name="Grigoriev I.V."/>
            <person name="Machida M."/>
            <person name="Baker S.E."/>
            <person name="Andersen M.R."/>
        </authorList>
    </citation>
    <scope>NUCLEOTIDE SEQUENCE [LARGE SCALE GENOMIC DNA]</scope>
    <source>
        <strain evidence="2 3">CBS 117625</strain>
    </source>
</reference>
<accession>A0A5N6SIW3</accession>
<dbReference type="AlphaFoldDB" id="A0A5N6SIW3"/>
<keyword evidence="3" id="KW-1185">Reference proteome</keyword>
<dbReference type="GeneID" id="43635966"/>
<dbReference type="RefSeq" id="XP_031910689.1">
    <property type="nucleotide sequence ID" value="XM_032051756.1"/>
</dbReference>
<gene>
    <name evidence="2" type="ORF">BDV38DRAFT_158908</name>
</gene>
<sequence>MEWHITSLDLMIDALPQLYGILALLLFLYSHTTPWNFMGSQDLCQEPPRYNQYVPMHFEREREREREKTFPISLSSSDPLLLPFWLAGHGPFHSSAWQRCDGCASPPSHGESAKNRLTFRLLTFFSPCASCVTVLRSETVLFLRYAAKCGQELPHSQDVARALSNNLLGPRGGPPSS</sequence>
<keyword evidence="1" id="KW-1133">Transmembrane helix</keyword>
<organism evidence="2 3">
    <name type="scientific">Aspergillus pseudotamarii</name>
    <dbReference type="NCBI Taxonomy" id="132259"/>
    <lineage>
        <taxon>Eukaryota</taxon>
        <taxon>Fungi</taxon>
        <taxon>Dikarya</taxon>
        <taxon>Ascomycota</taxon>
        <taxon>Pezizomycotina</taxon>
        <taxon>Eurotiomycetes</taxon>
        <taxon>Eurotiomycetidae</taxon>
        <taxon>Eurotiales</taxon>
        <taxon>Aspergillaceae</taxon>
        <taxon>Aspergillus</taxon>
        <taxon>Aspergillus subgen. Circumdati</taxon>
    </lineage>
</organism>
<protein>
    <submittedName>
        <fullName evidence="2">Uncharacterized protein</fullName>
    </submittedName>
</protein>
<feature type="transmembrane region" description="Helical" evidence="1">
    <location>
        <begin position="12"/>
        <end position="29"/>
    </location>
</feature>
<evidence type="ECO:0000256" key="1">
    <source>
        <dbReference type="SAM" id="Phobius"/>
    </source>
</evidence>
<name>A0A5N6SIW3_ASPPS</name>
<dbReference type="Proteomes" id="UP000325672">
    <property type="component" value="Unassembled WGS sequence"/>
</dbReference>
<evidence type="ECO:0000313" key="2">
    <source>
        <dbReference type="EMBL" id="KAE8134626.1"/>
    </source>
</evidence>